<dbReference type="STRING" id="1544413.Clow_01255"/>
<dbReference type="Proteomes" id="UP000050488">
    <property type="component" value="Unassembled WGS sequence"/>
</dbReference>
<keyword evidence="4" id="KW-1185">Reference proteome</keyword>
<dbReference type="OrthoDB" id="3177877at2"/>
<evidence type="ECO:0000256" key="2">
    <source>
        <dbReference type="SAM" id="MobiDB-lite"/>
    </source>
</evidence>
<evidence type="ECO:0000256" key="1">
    <source>
        <dbReference type="SAM" id="Coils"/>
    </source>
</evidence>
<evidence type="ECO:0000313" key="3">
    <source>
        <dbReference type="EMBL" id="KQB86336.1"/>
    </source>
</evidence>
<feature type="coiled-coil region" evidence="1">
    <location>
        <begin position="193"/>
        <end position="314"/>
    </location>
</feature>
<dbReference type="SUPFAM" id="SSF52540">
    <property type="entry name" value="P-loop containing nucleoside triphosphate hydrolases"/>
    <property type="match status" value="1"/>
</dbReference>
<accession>A0A0Q0UEQ4</accession>
<organism evidence="3 4">
    <name type="scientific">Corynebacterium lowii</name>
    <dbReference type="NCBI Taxonomy" id="1544413"/>
    <lineage>
        <taxon>Bacteria</taxon>
        <taxon>Bacillati</taxon>
        <taxon>Actinomycetota</taxon>
        <taxon>Actinomycetes</taxon>
        <taxon>Mycobacteriales</taxon>
        <taxon>Corynebacteriaceae</taxon>
        <taxon>Corynebacterium</taxon>
    </lineage>
</organism>
<dbReference type="InterPro" id="IPR027417">
    <property type="entry name" value="P-loop_NTPase"/>
</dbReference>
<protein>
    <submittedName>
        <fullName evidence="3">Chromosome segregation protein</fullName>
    </submittedName>
</protein>
<dbReference type="PATRIC" id="fig|1544413.3.peg.1264"/>
<reference evidence="3 4" key="1">
    <citation type="submission" date="2015-10" db="EMBL/GenBank/DDBJ databases">
        <title>Corynebacteirum lowii and Corynebacterium oculi species nova, derived from human clinical disease and and emended description of Corynebacterium mastiditis.</title>
        <authorList>
            <person name="Bernard K."/>
            <person name="Pacheco A.L."/>
            <person name="Mcdougall C."/>
            <person name="Burtx T."/>
            <person name="Weibe D."/>
            <person name="Tyler S."/>
            <person name="Olson A.B."/>
            <person name="Cnockaert M."/>
            <person name="Eguchi H."/>
            <person name="Kuwahara T."/>
            <person name="Nakayama-Imaohji H."/>
            <person name="Boudewijins M."/>
            <person name="Van Hoecke F."/>
            <person name="Bernier A.-M."/>
            <person name="Vandamme P."/>
        </authorList>
    </citation>
    <scope>NUCLEOTIDE SEQUENCE [LARGE SCALE GENOMIC DNA]</scope>
    <source>
        <strain evidence="3 4">NML 130206</strain>
    </source>
</reference>
<dbReference type="RefSeq" id="WP_055177779.1">
    <property type="nucleotide sequence ID" value="NZ_JAUSQY010000001.1"/>
</dbReference>
<dbReference type="EMBL" id="LKEV01000003">
    <property type="protein sequence ID" value="KQB86336.1"/>
    <property type="molecule type" value="Genomic_DNA"/>
</dbReference>
<gene>
    <name evidence="3" type="ORF">Clow_01255</name>
</gene>
<feature type="region of interest" description="Disordered" evidence="2">
    <location>
        <begin position="600"/>
        <end position="619"/>
    </location>
</feature>
<feature type="region of interest" description="Disordered" evidence="2">
    <location>
        <begin position="556"/>
        <end position="587"/>
    </location>
</feature>
<proteinExistence type="predicted"/>
<dbReference type="PANTHER" id="PTHR41259">
    <property type="entry name" value="DOUBLE-STRAND BREAK REPAIR RAD50 ATPASE, PUTATIVE-RELATED"/>
    <property type="match status" value="1"/>
</dbReference>
<name>A0A0Q0UEQ4_9CORY</name>
<sequence length="856" mass="94421">MKIHGVVIDHFRGIEHLELHGVPDSGVVVISGDNEQGKSTLMEAVLGVLREKHTATNKNVKPWKTVGSDENPRVSLNATIGPYEVEITKQWLGKKMSTLRLSGPETQNLSGRPADDRLEELLAQYTDADLLGALFMEQGEATAMAQAAGIPALTRVLDERTGQESRDVQADSALVQAAEKEYARYYSIKTGKNQGELKEAEKAENAAQETLNTARSDMENLNERVEKVERLKRRLSEAEAELPGAEKEAEKAEAEYRAAHKATEERKKAEKEFRDAAALWESAHAAVEARRALQREYEEAAEEWKAASQSYEAAREAAAKDKEALVAATEARTKSREVLTQARQNHARARKVLDLARGAARLGEVEELLRQAAELHERIAATGQREVSPAQLKAVEEAYSEVRVAEAVRSRSAARLHLEGPEGTTVLIDDTPATLPQEIELREGMRLSIGEVSITYSQGAGEQADPVAEAREALEALIQSLGCDGLDEVLAAEENTRQRAALKQEYGVLMGAQRPETLEAEAVQLRETLKGEADLPTIQEATEAEEQAAALLTEREEAHRQAEEAVENLEQFPSMEAAARADTQREFAAERREDLRARLEKAREASGEEALADTEREAEVRRDTARLAYEAAKENEEGASPEHHRRLWEGAQAECDSLRTKVAQTTGELDRLSSYIEFAHGVGERLAEAEAQAQVARRRAQAIRRRAEAARSLYEALVRHRDAARARYAEPFAQQLTALAGTVFGRDVEFRLGEDLSIQERIVSGKNVPLGDLSGGAQEQVALIMRLAIANLVGEEAPVFIDDALGSTDPDRLALMATLLSQVGERRQVFVLTCTPQRYARVVGKREYPIEELKSS</sequence>
<keyword evidence="1" id="KW-0175">Coiled coil</keyword>
<dbReference type="PANTHER" id="PTHR41259:SF1">
    <property type="entry name" value="DOUBLE-STRAND BREAK REPAIR RAD50 ATPASE, PUTATIVE-RELATED"/>
    <property type="match status" value="1"/>
</dbReference>
<evidence type="ECO:0000313" key="4">
    <source>
        <dbReference type="Proteomes" id="UP000050488"/>
    </source>
</evidence>
<comment type="caution">
    <text evidence="3">The sequence shown here is derived from an EMBL/GenBank/DDBJ whole genome shotgun (WGS) entry which is preliminary data.</text>
</comment>
<dbReference type="AlphaFoldDB" id="A0A0Q0UEQ4"/>
<dbReference type="Gene3D" id="3.40.50.300">
    <property type="entry name" value="P-loop containing nucleotide triphosphate hydrolases"/>
    <property type="match status" value="2"/>
</dbReference>